<dbReference type="PANTHER" id="PTHR24320:SF236">
    <property type="entry name" value="SHORT-CHAIN DEHYDROGENASE-RELATED"/>
    <property type="match status" value="1"/>
</dbReference>
<accession>A0A8H6XB61</accession>
<dbReference type="SUPFAM" id="SSF51735">
    <property type="entry name" value="NAD(P)-binding Rossmann-fold domains"/>
    <property type="match status" value="1"/>
</dbReference>
<dbReference type="Pfam" id="PF00106">
    <property type="entry name" value="adh_short"/>
    <property type="match status" value="1"/>
</dbReference>
<dbReference type="OrthoDB" id="191139at2759"/>
<dbReference type="GO" id="GO:0016491">
    <property type="term" value="F:oxidoreductase activity"/>
    <property type="evidence" value="ECO:0007669"/>
    <property type="project" value="UniProtKB-KW"/>
</dbReference>
<dbReference type="InterPro" id="IPR002347">
    <property type="entry name" value="SDR_fam"/>
</dbReference>
<comment type="caution">
    <text evidence="4">The sequence shown here is derived from an EMBL/GenBank/DDBJ whole genome shotgun (WGS) entry which is preliminary data.</text>
</comment>
<dbReference type="PRINTS" id="PR00081">
    <property type="entry name" value="GDHRDH"/>
</dbReference>
<name>A0A8H6XB61_9AGAR</name>
<dbReference type="Proteomes" id="UP000623467">
    <property type="component" value="Unassembled WGS sequence"/>
</dbReference>
<gene>
    <name evidence="4" type="ORF">MSAN_02259100</name>
</gene>
<evidence type="ECO:0000256" key="2">
    <source>
        <dbReference type="ARBA" id="ARBA00022857"/>
    </source>
</evidence>
<evidence type="ECO:0000313" key="5">
    <source>
        <dbReference type="Proteomes" id="UP000623467"/>
    </source>
</evidence>
<evidence type="ECO:0000256" key="1">
    <source>
        <dbReference type="ARBA" id="ARBA00006484"/>
    </source>
</evidence>
<keyword evidence="3" id="KW-0560">Oxidoreductase</keyword>
<evidence type="ECO:0000313" key="4">
    <source>
        <dbReference type="EMBL" id="KAF7337336.1"/>
    </source>
</evidence>
<sequence>MGTILARMFPPKFRPERDIPDLSGKVIIVTGGNTGIGYHTVKQLLLKNAKVYLAARSPEKAASAIKNLEEETKKSAIFLHLDLADLPSVRKAAETFLSQESKLDILFNNGGVMMCPPDMLTTQNHDLQFGTNVIGHFFLTELLLPALAQSYNETQVPARVIHTTSAGHVFSPGNGIDFVSLKGGPERDAWVKSRTLGFMTPSVLYGESKIGNIFVSNYFAKTHSDVLVSCAVHPGPIHTELMRHQASLIQAIWNPLAFPAPLGAYAQLWAATVATPAQITGQYVVPWGKVSKPDKRALNTKLEAEVVAYVKEQVKDF</sequence>
<organism evidence="4 5">
    <name type="scientific">Mycena sanguinolenta</name>
    <dbReference type="NCBI Taxonomy" id="230812"/>
    <lineage>
        <taxon>Eukaryota</taxon>
        <taxon>Fungi</taxon>
        <taxon>Dikarya</taxon>
        <taxon>Basidiomycota</taxon>
        <taxon>Agaricomycotina</taxon>
        <taxon>Agaricomycetes</taxon>
        <taxon>Agaricomycetidae</taxon>
        <taxon>Agaricales</taxon>
        <taxon>Marasmiineae</taxon>
        <taxon>Mycenaceae</taxon>
        <taxon>Mycena</taxon>
    </lineage>
</organism>
<comment type="similarity">
    <text evidence="1">Belongs to the short-chain dehydrogenases/reductases (SDR) family.</text>
</comment>
<reference evidence="4" key="1">
    <citation type="submission" date="2020-05" db="EMBL/GenBank/DDBJ databases">
        <title>Mycena genomes resolve the evolution of fungal bioluminescence.</title>
        <authorList>
            <person name="Tsai I.J."/>
        </authorList>
    </citation>
    <scope>NUCLEOTIDE SEQUENCE</scope>
    <source>
        <strain evidence="4">160909Yilan</strain>
    </source>
</reference>
<protein>
    <submittedName>
        <fullName evidence="4">Short-chain dehydrogenase/reductase family protein</fullName>
    </submittedName>
</protein>
<keyword evidence="5" id="KW-1185">Reference proteome</keyword>
<proteinExistence type="inferred from homology"/>
<dbReference type="AlphaFoldDB" id="A0A8H6XB61"/>
<dbReference type="InterPro" id="IPR036291">
    <property type="entry name" value="NAD(P)-bd_dom_sf"/>
</dbReference>
<keyword evidence="2" id="KW-0521">NADP</keyword>
<dbReference type="EMBL" id="JACAZH010000034">
    <property type="protein sequence ID" value="KAF7337336.1"/>
    <property type="molecule type" value="Genomic_DNA"/>
</dbReference>
<dbReference type="Gene3D" id="3.40.50.720">
    <property type="entry name" value="NAD(P)-binding Rossmann-like Domain"/>
    <property type="match status" value="1"/>
</dbReference>
<evidence type="ECO:0000256" key="3">
    <source>
        <dbReference type="ARBA" id="ARBA00023002"/>
    </source>
</evidence>
<dbReference type="PANTHER" id="PTHR24320">
    <property type="entry name" value="RETINOL DEHYDROGENASE"/>
    <property type="match status" value="1"/>
</dbReference>